<gene>
    <name evidence="1" type="ORF">HLH36_16590</name>
</gene>
<proteinExistence type="predicted"/>
<dbReference type="Proteomes" id="UP000559860">
    <property type="component" value="Unassembled WGS sequence"/>
</dbReference>
<dbReference type="AlphaFoldDB" id="A0A7W4IVU9"/>
<keyword evidence="2" id="KW-1185">Reference proteome</keyword>
<evidence type="ECO:0000313" key="1">
    <source>
        <dbReference type="EMBL" id="MBB2169942.1"/>
    </source>
</evidence>
<evidence type="ECO:0000313" key="2">
    <source>
        <dbReference type="Proteomes" id="UP000559860"/>
    </source>
</evidence>
<organism evidence="1 2">
    <name type="scientific">Gluconacetobacter aggeris</name>
    <dbReference type="NCBI Taxonomy" id="1286186"/>
    <lineage>
        <taxon>Bacteria</taxon>
        <taxon>Pseudomonadati</taxon>
        <taxon>Pseudomonadota</taxon>
        <taxon>Alphaproteobacteria</taxon>
        <taxon>Acetobacterales</taxon>
        <taxon>Acetobacteraceae</taxon>
        <taxon>Gluconacetobacter</taxon>
    </lineage>
</organism>
<comment type="caution">
    <text evidence="1">The sequence shown here is derived from an EMBL/GenBank/DDBJ whole genome shotgun (WGS) entry which is preliminary data.</text>
</comment>
<sequence length="135" mass="14088">MTCVPAFALDEPDIDKVSALIWLPHLDQPVVSRLVTAVHTARAADSTANPTTDPVGFAKAAQAVLDMLLAQRAAAIARIGTDRPSVLRAAGLSLNGITIPKRTGVSALRFVALGGWFGPDNGLYQSAAAEWICGP</sequence>
<name>A0A7W4IVU9_9PROT</name>
<dbReference type="EMBL" id="JABEQD010000015">
    <property type="protein sequence ID" value="MBB2169942.1"/>
    <property type="molecule type" value="Genomic_DNA"/>
</dbReference>
<reference evidence="1 2" key="1">
    <citation type="submission" date="2020-04" db="EMBL/GenBank/DDBJ databases">
        <title>Description of novel Gluconacetobacter.</title>
        <authorList>
            <person name="Sombolestani A."/>
        </authorList>
    </citation>
    <scope>NUCLEOTIDE SEQUENCE [LARGE SCALE GENOMIC DNA]</scope>
    <source>
        <strain evidence="1 2">LMG 27801</strain>
    </source>
</reference>
<accession>A0A7W4IVU9</accession>
<dbReference type="RefSeq" id="WP_182987422.1">
    <property type="nucleotide sequence ID" value="NZ_JABEQD010000015.1"/>
</dbReference>
<protein>
    <submittedName>
        <fullName evidence="1">Uncharacterized protein</fullName>
    </submittedName>
</protein>